<keyword evidence="17" id="KW-0808">Transferase</keyword>
<dbReference type="GO" id="GO:0009002">
    <property type="term" value="F:serine-type D-Ala-D-Ala carboxypeptidase activity"/>
    <property type="evidence" value="ECO:0007669"/>
    <property type="project" value="InterPro"/>
</dbReference>
<feature type="domain" description="Penicillin-binding protein transpeptidase" evidence="15">
    <location>
        <begin position="254"/>
        <end position="589"/>
    </location>
</feature>
<dbReference type="InterPro" id="IPR005311">
    <property type="entry name" value="PBP_dimer"/>
</dbReference>
<evidence type="ECO:0000256" key="11">
    <source>
        <dbReference type="ARBA" id="ARBA00022989"/>
    </source>
</evidence>
<dbReference type="PANTHER" id="PTHR30627:SF2">
    <property type="entry name" value="PEPTIDOGLYCAN D,D-TRANSPEPTIDASE MRDA"/>
    <property type="match status" value="1"/>
</dbReference>
<accession>A0A377J3B5</accession>
<evidence type="ECO:0000313" key="18">
    <source>
        <dbReference type="Proteomes" id="UP000254841"/>
    </source>
</evidence>
<keyword evidence="13" id="KW-0961">Cell wall biogenesis/degradation</keyword>
<reference evidence="17 18" key="1">
    <citation type="submission" date="2018-06" db="EMBL/GenBank/DDBJ databases">
        <authorList>
            <consortium name="Pathogen Informatics"/>
            <person name="Doyle S."/>
        </authorList>
    </citation>
    <scope>NUCLEOTIDE SEQUENCE [LARGE SCALE GENOMIC DNA]</scope>
    <source>
        <strain evidence="17 18">NCTC12410</strain>
    </source>
</reference>
<evidence type="ECO:0000256" key="3">
    <source>
        <dbReference type="ARBA" id="ARBA00022475"/>
    </source>
</evidence>
<evidence type="ECO:0000256" key="1">
    <source>
        <dbReference type="ARBA" id="ARBA00004167"/>
    </source>
</evidence>
<organism evidence="17 18">
    <name type="scientific">Helicobacter canis</name>
    <dbReference type="NCBI Taxonomy" id="29419"/>
    <lineage>
        <taxon>Bacteria</taxon>
        <taxon>Pseudomonadati</taxon>
        <taxon>Campylobacterota</taxon>
        <taxon>Epsilonproteobacteria</taxon>
        <taxon>Campylobacterales</taxon>
        <taxon>Helicobacteraceae</taxon>
        <taxon>Helicobacter</taxon>
    </lineage>
</organism>
<dbReference type="OrthoDB" id="9766847at2"/>
<keyword evidence="6" id="KW-0645">Protease</keyword>
<evidence type="ECO:0000256" key="5">
    <source>
        <dbReference type="ARBA" id="ARBA00022645"/>
    </source>
</evidence>
<name>A0A377J3B5_9HELI</name>
<protein>
    <submittedName>
        <fullName evidence="17">Penicillin-binding protein</fullName>
        <ecNumber evidence="17">2.4.1.129</ecNumber>
    </submittedName>
</protein>
<evidence type="ECO:0000256" key="13">
    <source>
        <dbReference type="ARBA" id="ARBA00023316"/>
    </source>
</evidence>
<evidence type="ECO:0000256" key="10">
    <source>
        <dbReference type="ARBA" id="ARBA00022984"/>
    </source>
</evidence>
<dbReference type="Pfam" id="PF00905">
    <property type="entry name" value="Transpeptidase"/>
    <property type="match status" value="1"/>
</dbReference>
<evidence type="ECO:0000256" key="9">
    <source>
        <dbReference type="ARBA" id="ARBA00022960"/>
    </source>
</evidence>
<keyword evidence="11 14" id="KW-1133">Transmembrane helix</keyword>
<dbReference type="InterPro" id="IPR012338">
    <property type="entry name" value="Beta-lactam/transpept-like"/>
</dbReference>
<keyword evidence="3" id="KW-1003">Cell membrane</keyword>
<dbReference type="GO" id="GO:0005886">
    <property type="term" value="C:plasma membrane"/>
    <property type="evidence" value="ECO:0007669"/>
    <property type="project" value="UniProtKB-SubCell"/>
</dbReference>
<keyword evidence="9" id="KW-0133">Cell shape</keyword>
<comment type="subcellular location">
    <subcellularLocation>
        <location evidence="2">Cell membrane</location>
    </subcellularLocation>
    <subcellularLocation>
        <location evidence="1">Membrane</location>
        <topology evidence="1">Single-pass membrane protein</topology>
    </subcellularLocation>
</comment>
<dbReference type="NCBIfam" id="TIGR03423">
    <property type="entry name" value="pbp2_mrdA"/>
    <property type="match status" value="1"/>
</dbReference>
<dbReference type="InterPro" id="IPR036138">
    <property type="entry name" value="PBP_dimer_sf"/>
</dbReference>
<dbReference type="Gene3D" id="3.30.1390.30">
    <property type="entry name" value="Penicillin-binding protein 2a, domain 3"/>
    <property type="match status" value="1"/>
</dbReference>
<evidence type="ECO:0000259" key="15">
    <source>
        <dbReference type="Pfam" id="PF00905"/>
    </source>
</evidence>
<sequence length="596" mass="66965">MKNISIPYKIVLLIFVLVWIILILRIFILTIQRHDHYERIAKRNISKQEVLVPARGLIFDRNGEPLAVNELFFSIYLEPLLSDKDLRNAIAMIIKYLPDQNFDELLQTYTKQNSAYNHDLIKVIDYIPSNDIQTAYAALMQEDNIRVQPTFRRFYPHSSLASHIIGYVGRADKNDVFYDPVSKYTSIIGKEGIERHYNTILQGQLGYRNSIVNAYNQRVSKAEEFFPQTQNNITLTIDAKLQQAIDEEYSEQNGAAIVLDVKSGEILAAGSYPEYDLNDFVGGISVAKWRALTDNPHTPLINRFINGQYPPGSVIKMGVAMAILEYGDVNEYTKIDTPYSVKIGEWQFRDWKQGGHGSSDMFKALRESVDVYFYKLSQVVGIGNMTNVLGTMGFGERTGVDFPGESSGILPTPNWKAQRYGLTWYVGDTVQTSIGQGYFLATPMQIARYTALLASGKLPTPHFLKKQNNDDNIIEPEDVLNDLQKSKLGAIQKGMIEACNAPGGTGTRRVYGSQVKIACKTGTAQVTSIPQEVKKRAKESELAYFHRSHGWMTAFVPAQNPQYAITILIEHGQSGGNAGPVVVRIANELYKLGYIK</sequence>
<evidence type="ECO:0000313" key="17">
    <source>
        <dbReference type="EMBL" id="STO96992.1"/>
    </source>
</evidence>
<evidence type="ECO:0000256" key="14">
    <source>
        <dbReference type="SAM" id="Phobius"/>
    </source>
</evidence>
<gene>
    <name evidence="17" type="primary">ftsI</name>
    <name evidence="17" type="ORF">NCTC12410_00811</name>
</gene>
<keyword evidence="7 14" id="KW-0812">Transmembrane</keyword>
<dbReference type="FunFam" id="3.40.710.10:FF:000024">
    <property type="entry name" value="Penicillin-binding protein 2"/>
    <property type="match status" value="1"/>
</dbReference>
<dbReference type="Gene3D" id="3.40.710.10">
    <property type="entry name" value="DD-peptidase/beta-lactamase superfamily"/>
    <property type="match status" value="1"/>
</dbReference>
<dbReference type="InterPro" id="IPR017790">
    <property type="entry name" value="Penicillin-binding_protein_2"/>
</dbReference>
<evidence type="ECO:0000256" key="2">
    <source>
        <dbReference type="ARBA" id="ARBA00004236"/>
    </source>
</evidence>
<evidence type="ECO:0000256" key="8">
    <source>
        <dbReference type="ARBA" id="ARBA00022801"/>
    </source>
</evidence>
<dbReference type="Gene3D" id="3.90.1310.10">
    <property type="entry name" value="Penicillin-binding protein 2a (Domain 2)"/>
    <property type="match status" value="1"/>
</dbReference>
<dbReference type="AlphaFoldDB" id="A0A377J3B5"/>
<dbReference type="EMBL" id="UGHV01000001">
    <property type="protein sequence ID" value="STO96992.1"/>
    <property type="molecule type" value="Genomic_DNA"/>
</dbReference>
<keyword evidence="10" id="KW-0573">Peptidoglycan synthesis</keyword>
<dbReference type="SUPFAM" id="SSF56601">
    <property type="entry name" value="beta-lactamase/transpeptidase-like"/>
    <property type="match status" value="1"/>
</dbReference>
<evidence type="ECO:0000256" key="6">
    <source>
        <dbReference type="ARBA" id="ARBA00022670"/>
    </source>
</evidence>
<dbReference type="GO" id="GO:0006508">
    <property type="term" value="P:proteolysis"/>
    <property type="evidence" value="ECO:0007669"/>
    <property type="project" value="UniProtKB-KW"/>
</dbReference>
<dbReference type="GO" id="GO:0008658">
    <property type="term" value="F:penicillin binding"/>
    <property type="evidence" value="ECO:0007669"/>
    <property type="project" value="InterPro"/>
</dbReference>
<keyword evidence="17" id="KW-0328">Glycosyltransferase</keyword>
<feature type="domain" description="Penicillin-binding protein dimerisation" evidence="16">
    <location>
        <begin position="52"/>
        <end position="221"/>
    </location>
</feature>
<evidence type="ECO:0000259" key="16">
    <source>
        <dbReference type="Pfam" id="PF03717"/>
    </source>
</evidence>
<evidence type="ECO:0000256" key="4">
    <source>
        <dbReference type="ARBA" id="ARBA00022519"/>
    </source>
</evidence>
<dbReference type="EC" id="2.4.1.129" evidence="17"/>
<dbReference type="Proteomes" id="UP000254841">
    <property type="component" value="Unassembled WGS sequence"/>
</dbReference>
<dbReference type="GO" id="GO:0009252">
    <property type="term" value="P:peptidoglycan biosynthetic process"/>
    <property type="evidence" value="ECO:0007669"/>
    <property type="project" value="UniProtKB-KW"/>
</dbReference>
<dbReference type="GO" id="GO:0071972">
    <property type="term" value="F:peptidoglycan L,D-transpeptidase activity"/>
    <property type="evidence" value="ECO:0007669"/>
    <property type="project" value="TreeGrafter"/>
</dbReference>
<dbReference type="InterPro" id="IPR050515">
    <property type="entry name" value="Beta-lactam/transpept"/>
</dbReference>
<keyword evidence="4" id="KW-0997">Cell inner membrane</keyword>
<dbReference type="RefSeq" id="WP_115011274.1">
    <property type="nucleotide sequence ID" value="NZ_UGHV01000001.1"/>
</dbReference>
<dbReference type="GO" id="GO:0016757">
    <property type="term" value="F:glycosyltransferase activity"/>
    <property type="evidence" value="ECO:0007669"/>
    <property type="project" value="UniProtKB-KW"/>
</dbReference>
<dbReference type="Pfam" id="PF03717">
    <property type="entry name" value="PBP_dimer"/>
    <property type="match status" value="1"/>
</dbReference>
<keyword evidence="8" id="KW-0378">Hydrolase</keyword>
<dbReference type="InterPro" id="IPR001460">
    <property type="entry name" value="PCN-bd_Tpept"/>
</dbReference>
<keyword evidence="12 14" id="KW-0472">Membrane</keyword>
<evidence type="ECO:0000256" key="12">
    <source>
        <dbReference type="ARBA" id="ARBA00023136"/>
    </source>
</evidence>
<feature type="transmembrane region" description="Helical" evidence="14">
    <location>
        <begin position="12"/>
        <end position="31"/>
    </location>
</feature>
<dbReference type="GO" id="GO:0071555">
    <property type="term" value="P:cell wall organization"/>
    <property type="evidence" value="ECO:0007669"/>
    <property type="project" value="UniProtKB-KW"/>
</dbReference>
<proteinExistence type="predicted"/>
<keyword evidence="5" id="KW-0121">Carboxypeptidase</keyword>
<dbReference type="PANTHER" id="PTHR30627">
    <property type="entry name" value="PEPTIDOGLYCAN D,D-TRANSPEPTIDASE"/>
    <property type="match status" value="1"/>
</dbReference>
<dbReference type="GO" id="GO:0008360">
    <property type="term" value="P:regulation of cell shape"/>
    <property type="evidence" value="ECO:0007669"/>
    <property type="project" value="UniProtKB-KW"/>
</dbReference>
<dbReference type="SUPFAM" id="SSF56519">
    <property type="entry name" value="Penicillin binding protein dimerisation domain"/>
    <property type="match status" value="1"/>
</dbReference>
<evidence type="ECO:0000256" key="7">
    <source>
        <dbReference type="ARBA" id="ARBA00022692"/>
    </source>
</evidence>